<name>A0A0G0VGK2_9BACT</name>
<organism evidence="1 2">
    <name type="scientific">Candidatus Uhrbacteria bacterium GW2011_GWC1_41_20</name>
    <dbReference type="NCBI Taxonomy" id="1618983"/>
    <lineage>
        <taxon>Bacteria</taxon>
        <taxon>Candidatus Uhriibacteriota</taxon>
    </lineage>
</organism>
<feature type="non-terminal residue" evidence="1">
    <location>
        <position position="1"/>
    </location>
</feature>
<dbReference type="AlphaFoldDB" id="A0A0G0VGK2"/>
<protein>
    <submittedName>
        <fullName evidence="1">Uncharacterized protein</fullName>
    </submittedName>
</protein>
<gene>
    <name evidence="1" type="ORF">UU50_C0001G0001</name>
</gene>
<evidence type="ECO:0000313" key="1">
    <source>
        <dbReference type="EMBL" id="KKR99943.1"/>
    </source>
</evidence>
<sequence>LKRYLGTDPYDDTVTYLLSTREGLGNIIYYLQRFA</sequence>
<dbReference type="Proteomes" id="UP000033930">
    <property type="component" value="Unassembled WGS sequence"/>
</dbReference>
<comment type="caution">
    <text evidence="1">The sequence shown here is derived from an EMBL/GenBank/DDBJ whole genome shotgun (WGS) entry which is preliminary data.</text>
</comment>
<proteinExistence type="predicted"/>
<accession>A0A0G0VGK2</accession>
<evidence type="ECO:0000313" key="2">
    <source>
        <dbReference type="Proteomes" id="UP000033930"/>
    </source>
</evidence>
<reference evidence="1 2" key="1">
    <citation type="journal article" date="2015" name="Nature">
        <title>rRNA introns, odd ribosomes, and small enigmatic genomes across a large radiation of phyla.</title>
        <authorList>
            <person name="Brown C.T."/>
            <person name="Hug L.A."/>
            <person name="Thomas B.C."/>
            <person name="Sharon I."/>
            <person name="Castelle C.J."/>
            <person name="Singh A."/>
            <person name="Wilkins M.J."/>
            <person name="Williams K.H."/>
            <person name="Banfield J.F."/>
        </authorList>
    </citation>
    <scope>NUCLEOTIDE SEQUENCE [LARGE SCALE GENOMIC DNA]</scope>
</reference>
<dbReference type="EMBL" id="LCAW01000001">
    <property type="protein sequence ID" value="KKR99943.1"/>
    <property type="molecule type" value="Genomic_DNA"/>
</dbReference>